<evidence type="ECO:0000256" key="7">
    <source>
        <dbReference type="PIRSR" id="PIRSR000138-2"/>
    </source>
</evidence>
<dbReference type="InterPro" id="IPR013785">
    <property type="entry name" value="Aldolase_TIM"/>
</dbReference>
<dbReference type="FunFam" id="3.20.20.70:FF:000029">
    <property type="entry name" value="L-lactate dehydrogenase"/>
    <property type="match status" value="1"/>
</dbReference>
<dbReference type="eggNOG" id="COG1304">
    <property type="taxonomic scope" value="Bacteria"/>
</dbReference>
<dbReference type="InterPro" id="IPR000262">
    <property type="entry name" value="FMN-dep_DH"/>
</dbReference>
<proteinExistence type="inferred from homology"/>
<dbReference type="SUPFAM" id="SSF51395">
    <property type="entry name" value="FMN-linked oxidoreductases"/>
    <property type="match status" value="1"/>
</dbReference>
<dbReference type="GO" id="GO:0004460">
    <property type="term" value="F:L-lactate dehydrogenase (cytochrome) activity"/>
    <property type="evidence" value="ECO:0007669"/>
    <property type="project" value="UniProtKB-EC"/>
</dbReference>
<feature type="binding site" evidence="7">
    <location>
        <position position="275"/>
    </location>
    <ligand>
        <name>glyoxylate</name>
        <dbReference type="ChEBI" id="CHEBI:36655"/>
    </ligand>
</feature>
<comment type="similarity">
    <text evidence="5">Belongs to the FMN-dependent alpha-hydroxy acid dehydrogenase family.</text>
</comment>
<reference evidence="9 10" key="1">
    <citation type="journal article" date="2006" name="Nat. Biotechnol.">
        <title>Complete genome of the mutualistic, N2-fixing grass endophyte Azoarcus sp. strain BH72.</title>
        <authorList>
            <person name="Krause A."/>
            <person name="Ramakumar A."/>
            <person name="Bartels D."/>
            <person name="Battistoni F."/>
            <person name="Bekel T."/>
            <person name="Boch J."/>
            <person name="Boehm M."/>
            <person name="Friedrich F."/>
            <person name="Hurek T."/>
            <person name="Krause L."/>
            <person name="Linke B."/>
            <person name="McHardy A.C."/>
            <person name="Sarkar A."/>
            <person name="Schneiker S."/>
            <person name="Syed A.A."/>
            <person name="Thauer R."/>
            <person name="Vorhoelter F.-J."/>
            <person name="Weidner S."/>
            <person name="Puehler A."/>
            <person name="Reinhold-Hurek B."/>
            <person name="Kaiser O."/>
            <person name="Goesmann A."/>
        </authorList>
    </citation>
    <scope>NUCLEOTIDE SEQUENCE [LARGE SCALE GENOMIC DNA]</scope>
    <source>
        <strain evidence="9 10">BH72</strain>
    </source>
</reference>
<organism evidence="9 10">
    <name type="scientific">Azoarcus sp. (strain BH72)</name>
    <dbReference type="NCBI Taxonomy" id="418699"/>
    <lineage>
        <taxon>Bacteria</taxon>
        <taxon>Pseudomonadati</taxon>
        <taxon>Pseudomonadota</taxon>
        <taxon>Betaproteobacteria</taxon>
        <taxon>Rhodocyclales</taxon>
        <taxon>Zoogloeaceae</taxon>
        <taxon>Azoarcus</taxon>
    </lineage>
</organism>
<protein>
    <submittedName>
        <fullName evidence="9">Conserved hypothetical L-lactate dehydrogenase (Cytochrome)</fullName>
        <ecNumber evidence="9">1.1.2.3</ecNumber>
    </submittedName>
</protein>
<evidence type="ECO:0000256" key="6">
    <source>
        <dbReference type="PIRSR" id="PIRSR000138-1"/>
    </source>
</evidence>
<dbReference type="CDD" id="cd02809">
    <property type="entry name" value="alpha_hydroxyacid_oxid_FMN"/>
    <property type="match status" value="1"/>
</dbReference>
<dbReference type="InterPro" id="IPR008259">
    <property type="entry name" value="FMN_hydac_DH_AS"/>
</dbReference>
<evidence type="ECO:0000313" key="9">
    <source>
        <dbReference type="EMBL" id="CAL95087.1"/>
    </source>
</evidence>
<dbReference type="InterPro" id="IPR037396">
    <property type="entry name" value="FMN_HAD"/>
</dbReference>
<dbReference type="STRING" id="62928.azo2470"/>
<comment type="cofactor">
    <cofactor evidence="1">
        <name>FMN</name>
        <dbReference type="ChEBI" id="CHEBI:58210"/>
    </cofactor>
</comment>
<evidence type="ECO:0000259" key="8">
    <source>
        <dbReference type="PROSITE" id="PS51349"/>
    </source>
</evidence>
<gene>
    <name evidence="9" type="primary">lldD</name>
    <name evidence="9" type="ordered locus">azo2470</name>
</gene>
<dbReference type="PANTHER" id="PTHR10578:SF107">
    <property type="entry name" value="2-HYDROXYACID OXIDASE 1"/>
    <property type="match status" value="1"/>
</dbReference>
<dbReference type="KEGG" id="azo:azo2470"/>
<dbReference type="AlphaFoldDB" id="A1K8D2"/>
<feature type="domain" description="FMN hydroxy acid dehydrogenase" evidence="8">
    <location>
        <begin position="1"/>
        <end position="373"/>
    </location>
</feature>
<dbReference type="RefSeq" id="WP_011766200.1">
    <property type="nucleotide sequence ID" value="NC_008702.1"/>
</dbReference>
<dbReference type="PANTHER" id="PTHR10578">
    <property type="entry name" value="S -2-HYDROXY-ACID OXIDASE-RELATED"/>
    <property type="match status" value="1"/>
</dbReference>
<evidence type="ECO:0000256" key="5">
    <source>
        <dbReference type="ARBA" id="ARBA00024042"/>
    </source>
</evidence>
<feature type="binding site" evidence="7">
    <location>
        <position position="272"/>
    </location>
    <ligand>
        <name>glyoxylate</name>
        <dbReference type="ChEBI" id="CHEBI:36655"/>
    </ligand>
</feature>
<dbReference type="EC" id="1.1.2.3" evidence="9"/>
<evidence type="ECO:0000256" key="3">
    <source>
        <dbReference type="ARBA" id="ARBA00022643"/>
    </source>
</evidence>
<accession>A1K8D2</accession>
<keyword evidence="4 9" id="KW-0560">Oxidoreductase</keyword>
<feature type="binding site" evidence="7">
    <location>
        <position position="161"/>
    </location>
    <ligand>
        <name>glyoxylate</name>
        <dbReference type="ChEBI" id="CHEBI:36655"/>
    </ligand>
</feature>
<dbReference type="PIRSF" id="PIRSF000138">
    <property type="entry name" value="Al-hdrx_acd_dh"/>
    <property type="match status" value="1"/>
</dbReference>
<feature type="binding site" evidence="7">
    <location>
        <position position="126"/>
    </location>
    <ligand>
        <name>glyoxylate</name>
        <dbReference type="ChEBI" id="CHEBI:36655"/>
    </ligand>
</feature>
<dbReference type="PROSITE" id="PS51349">
    <property type="entry name" value="FMN_HYDROXY_ACID_DH_2"/>
    <property type="match status" value="1"/>
</dbReference>
<dbReference type="InterPro" id="IPR012133">
    <property type="entry name" value="Alpha-hydoxy_acid_DH_FMN"/>
</dbReference>
<evidence type="ECO:0000256" key="4">
    <source>
        <dbReference type="ARBA" id="ARBA00023002"/>
    </source>
</evidence>
<dbReference type="EMBL" id="AM406670">
    <property type="protein sequence ID" value="CAL95087.1"/>
    <property type="molecule type" value="Genomic_DNA"/>
</dbReference>
<dbReference type="Gene3D" id="3.20.20.70">
    <property type="entry name" value="Aldolase class I"/>
    <property type="match status" value="1"/>
</dbReference>
<sequence length="373" mass="41384">MDIDDLRRQARRFLPRFVFDFLEGGAGDETCLQENLAALRNIRLWPSVLRDTSGIDTSIEVFGERWRLPFAVAPTGFNGLFRPDGDILIARAAARAGVPFSLSTASNTRLEEVARQADGLRWLQLYVMGDRSIAEQIMRRGWDAGYRVLVLTVDVPVNGYRKRDIRNGFRLPFRPGLMTALDLARHPRWILQFAGRRFPNFANLSEHPDTAASAQVQAALLNRTMDRTLAWESLSWVRAHWKGPVVVKGVLHPDDAARAVAEGADGIVVSNHGGRQLKSAPATIEALPLVVERVDGAVPVFVDGGFRSGEDVAKALGRGAKAVFLGRPVLYGLAAAGEAGVERVFDWLREDLERTMILMGRRRIDELATGWRP</sequence>
<dbReference type="PROSITE" id="PS00557">
    <property type="entry name" value="FMN_HYDROXY_ACID_DH_1"/>
    <property type="match status" value="1"/>
</dbReference>
<dbReference type="GO" id="GO:0010181">
    <property type="term" value="F:FMN binding"/>
    <property type="evidence" value="ECO:0007669"/>
    <property type="project" value="InterPro"/>
</dbReference>
<evidence type="ECO:0000313" key="10">
    <source>
        <dbReference type="Proteomes" id="UP000002588"/>
    </source>
</evidence>
<feature type="binding site" evidence="7">
    <location>
        <position position="103"/>
    </location>
    <ligand>
        <name>FMN</name>
        <dbReference type="ChEBI" id="CHEBI:58210"/>
    </ligand>
</feature>
<feature type="binding site" evidence="7">
    <location>
        <position position="152"/>
    </location>
    <ligand>
        <name>FMN</name>
        <dbReference type="ChEBI" id="CHEBI:58210"/>
    </ligand>
</feature>
<name>A1K8D2_AZOSB</name>
<evidence type="ECO:0000256" key="2">
    <source>
        <dbReference type="ARBA" id="ARBA00022630"/>
    </source>
</evidence>
<feature type="active site" description="Proton acceptor" evidence="6">
    <location>
        <position position="272"/>
    </location>
</feature>
<feature type="binding site" evidence="7">
    <location>
        <begin position="326"/>
        <end position="327"/>
    </location>
    <ligand>
        <name>FMN</name>
        <dbReference type="ChEBI" id="CHEBI:58210"/>
    </ligand>
</feature>
<feature type="binding site" evidence="7">
    <location>
        <position position="270"/>
    </location>
    <ligand>
        <name>FMN</name>
        <dbReference type="ChEBI" id="CHEBI:58210"/>
    </ligand>
</feature>
<feature type="binding site" evidence="7">
    <location>
        <begin position="74"/>
        <end position="76"/>
    </location>
    <ligand>
        <name>FMN</name>
        <dbReference type="ChEBI" id="CHEBI:58210"/>
    </ligand>
</feature>
<keyword evidence="2 7" id="KW-0285">Flavoprotein</keyword>
<feature type="binding site" evidence="7">
    <location>
        <begin position="303"/>
        <end position="307"/>
    </location>
    <ligand>
        <name>FMN</name>
        <dbReference type="ChEBI" id="CHEBI:58210"/>
    </ligand>
</feature>
<dbReference type="HOGENOM" id="CLU_020639_0_0_4"/>
<dbReference type="Proteomes" id="UP000002588">
    <property type="component" value="Chromosome"/>
</dbReference>
<keyword evidence="3 7" id="KW-0288">FMN</keyword>
<keyword evidence="10" id="KW-1185">Reference proteome</keyword>
<feature type="binding site" evidence="7">
    <location>
        <position position="124"/>
    </location>
    <ligand>
        <name>FMN</name>
        <dbReference type="ChEBI" id="CHEBI:58210"/>
    </ligand>
</feature>
<feature type="binding site" evidence="7">
    <location>
        <position position="248"/>
    </location>
    <ligand>
        <name>FMN</name>
        <dbReference type="ChEBI" id="CHEBI:58210"/>
    </ligand>
</feature>
<evidence type="ECO:0000256" key="1">
    <source>
        <dbReference type="ARBA" id="ARBA00001917"/>
    </source>
</evidence>
<dbReference type="Pfam" id="PF01070">
    <property type="entry name" value="FMN_dh"/>
    <property type="match status" value="1"/>
</dbReference>